<evidence type="ECO:0000313" key="3">
    <source>
        <dbReference type="Proteomes" id="UP000789595"/>
    </source>
</evidence>
<evidence type="ECO:0008006" key="4">
    <source>
        <dbReference type="Google" id="ProtNLM"/>
    </source>
</evidence>
<protein>
    <recommendedName>
        <fullName evidence="4">Secreted protein</fullName>
    </recommendedName>
</protein>
<gene>
    <name evidence="2" type="ORF">PECAL_5P03580</name>
</gene>
<sequence>MLQRLAALAALAAIAAQLLRASWDATVCVEPGDEIPQLEAPRGDGCWVAVNATIGAKWATGYLGACASQDVDINAATPWTLHCAAVASCRWHARRRGDELAVCSGNRLAALTHFVATRLLGKCQLPWEAYMTWFARAPGDAVVTPRGVDHAPCGGVEPWRPPDRRREALVSAVWNRTLKAFGHS</sequence>
<comment type="caution">
    <text evidence="2">The sequence shown here is derived from an EMBL/GenBank/DDBJ whole genome shotgun (WGS) entry which is preliminary data.</text>
</comment>
<dbReference type="Proteomes" id="UP000789595">
    <property type="component" value="Unassembled WGS sequence"/>
</dbReference>
<feature type="chain" id="PRO_5035259363" description="Secreted protein" evidence="1">
    <location>
        <begin position="22"/>
        <end position="184"/>
    </location>
</feature>
<feature type="signal peptide" evidence="1">
    <location>
        <begin position="1"/>
        <end position="21"/>
    </location>
</feature>
<accession>A0A8J2SVP0</accession>
<organism evidence="2 3">
    <name type="scientific">Pelagomonas calceolata</name>
    <dbReference type="NCBI Taxonomy" id="35677"/>
    <lineage>
        <taxon>Eukaryota</taxon>
        <taxon>Sar</taxon>
        <taxon>Stramenopiles</taxon>
        <taxon>Ochrophyta</taxon>
        <taxon>Pelagophyceae</taxon>
        <taxon>Pelagomonadales</taxon>
        <taxon>Pelagomonadaceae</taxon>
        <taxon>Pelagomonas</taxon>
    </lineage>
</organism>
<reference evidence="2" key="1">
    <citation type="submission" date="2021-11" db="EMBL/GenBank/DDBJ databases">
        <authorList>
            <consortium name="Genoscope - CEA"/>
            <person name="William W."/>
        </authorList>
    </citation>
    <scope>NUCLEOTIDE SEQUENCE</scope>
</reference>
<name>A0A8J2SVP0_9STRA</name>
<keyword evidence="3" id="KW-1185">Reference proteome</keyword>
<dbReference type="EMBL" id="CAKKNE010000005">
    <property type="protein sequence ID" value="CAH0375811.1"/>
    <property type="molecule type" value="Genomic_DNA"/>
</dbReference>
<proteinExistence type="predicted"/>
<evidence type="ECO:0000313" key="2">
    <source>
        <dbReference type="EMBL" id="CAH0375811.1"/>
    </source>
</evidence>
<keyword evidence="1" id="KW-0732">Signal</keyword>
<evidence type="ECO:0000256" key="1">
    <source>
        <dbReference type="SAM" id="SignalP"/>
    </source>
</evidence>
<dbReference type="AlphaFoldDB" id="A0A8J2SVP0"/>